<evidence type="ECO:0000313" key="2">
    <source>
        <dbReference type="EMBL" id="GAA0353029.1"/>
    </source>
</evidence>
<dbReference type="InterPro" id="IPR036514">
    <property type="entry name" value="SGNH_hydro_sf"/>
</dbReference>
<feature type="compositionally biased region" description="Polar residues" evidence="1">
    <location>
        <begin position="21"/>
        <end position="35"/>
    </location>
</feature>
<comment type="caution">
    <text evidence="2">The sequence shown here is derived from an EMBL/GenBank/DDBJ whole genome shotgun (WGS) entry which is preliminary data.</text>
</comment>
<gene>
    <name evidence="2" type="ORF">GCM10008932_02580</name>
</gene>
<evidence type="ECO:0008006" key="4">
    <source>
        <dbReference type="Google" id="ProtNLM"/>
    </source>
</evidence>
<accession>A0ABN0X244</accession>
<dbReference type="SUPFAM" id="SSF52266">
    <property type="entry name" value="SGNH hydrolase"/>
    <property type="match status" value="1"/>
</dbReference>
<dbReference type="Proteomes" id="UP001501166">
    <property type="component" value="Unassembled WGS sequence"/>
</dbReference>
<feature type="region of interest" description="Disordered" evidence="1">
    <location>
        <begin position="10"/>
        <end position="35"/>
    </location>
</feature>
<reference evidence="2 3" key="1">
    <citation type="journal article" date="2019" name="Int. J. Syst. Evol. Microbiol.">
        <title>The Global Catalogue of Microorganisms (GCM) 10K type strain sequencing project: providing services to taxonomists for standard genome sequencing and annotation.</title>
        <authorList>
            <consortium name="The Broad Institute Genomics Platform"/>
            <consortium name="The Broad Institute Genome Sequencing Center for Infectious Disease"/>
            <person name="Wu L."/>
            <person name="Ma J."/>
        </authorList>
    </citation>
    <scope>NUCLEOTIDE SEQUENCE [LARGE SCALE GENOMIC DNA]</scope>
    <source>
        <strain evidence="2 3">JCM 12662</strain>
    </source>
</reference>
<name>A0ABN0X244_9LACT</name>
<keyword evidence="3" id="KW-1185">Reference proteome</keyword>
<dbReference type="EMBL" id="BAAACW010000019">
    <property type="protein sequence ID" value="GAA0353029.1"/>
    <property type="molecule type" value="Genomic_DNA"/>
</dbReference>
<organism evidence="2 3">
    <name type="scientific">Alkalibacterium iburiense</name>
    <dbReference type="NCBI Taxonomy" id="290589"/>
    <lineage>
        <taxon>Bacteria</taxon>
        <taxon>Bacillati</taxon>
        <taxon>Bacillota</taxon>
        <taxon>Bacilli</taxon>
        <taxon>Lactobacillales</taxon>
        <taxon>Carnobacteriaceae</taxon>
        <taxon>Alkalibacterium</taxon>
    </lineage>
</organism>
<proteinExistence type="predicted"/>
<evidence type="ECO:0000256" key="1">
    <source>
        <dbReference type="SAM" id="MobiDB-lite"/>
    </source>
</evidence>
<evidence type="ECO:0000313" key="3">
    <source>
        <dbReference type="Proteomes" id="UP001501166"/>
    </source>
</evidence>
<dbReference type="Gene3D" id="3.40.50.1110">
    <property type="entry name" value="SGNH hydrolase"/>
    <property type="match status" value="1"/>
</dbReference>
<sequence>MDNNQLLIVEEATDDETEADQSSQYNETETDSLSHSIEEYESRIDSLSLYETLDYLSLTNEDVTVAYYGDIDAEAEWVSLVNNYLNTAVSGNLTISNFTYPQEDTYELYIQQTTQSLTSENPDVIFYGLPALPDKIRDIGLAETEQYMTALVSQLNDLDTTELILIEPYPIVNEINQLNSRSLDYRSYLGRMQQVASELAVPIIPLHDEFTSRTEESGLEAFYTEDNTQLNQEGVELVVTILDEWFQQDL</sequence>
<protein>
    <recommendedName>
        <fullName evidence="4">SGNH hydrolase-type esterase domain-containing protein</fullName>
    </recommendedName>
</protein>